<name>A0A1D7TGL0_9BACT</name>
<sequence length="107" mass="12427">MMIKLKTRITFFALFMTLCVTIMAQLFYFSSTRALTQEKLTCKEALSAFVGLPDLALVGEAHYVRHRSLSDVFSYFNESPELLEYFPSTFVYQYAPNSQPSRIERDF</sequence>
<proteinExistence type="predicted"/>
<keyword evidence="2" id="KW-1185">Reference proteome</keyword>
<protein>
    <submittedName>
        <fullName evidence="1">Putative membrane protein</fullName>
    </submittedName>
</protein>
<evidence type="ECO:0000313" key="1">
    <source>
        <dbReference type="EMBL" id="AOO64145.1"/>
    </source>
</evidence>
<dbReference type="KEGG" id="shal:SHALO_0348"/>
<organism evidence="1 2">
    <name type="scientific">Sulfurospirillum halorespirans DSM 13726</name>
    <dbReference type="NCBI Taxonomy" id="1193502"/>
    <lineage>
        <taxon>Bacteria</taxon>
        <taxon>Pseudomonadati</taxon>
        <taxon>Campylobacterota</taxon>
        <taxon>Epsilonproteobacteria</taxon>
        <taxon>Campylobacterales</taxon>
        <taxon>Sulfurospirillaceae</taxon>
        <taxon>Sulfurospirillum</taxon>
    </lineage>
</organism>
<dbReference type="AlphaFoldDB" id="A0A1D7TGL0"/>
<accession>A0A1D7TGL0</accession>
<gene>
    <name evidence="1" type="ORF">SHALO_0348</name>
</gene>
<dbReference type="STRING" id="1193502.SHALO_0348"/>
<evidence type="ECO:0000313" key="2">
    <source>
        <dbReference type="Proteomes" id="UP000094609"/>
    </source>
</evidence>
<dbReference type="Proteomes" id="UP000094609">
    <property type="component" value="Chromosome"/>
</dbReference>
<reference evidence="2" key="1">
    <citation type="submission" date="2016-08" db="EMBL/GenBank/DDBJ databases">
        <title>Complete genome sequence of the organohalide-respiring Epsilonproteobacterium Sulfurospirillum halorespirans.</title>
        <authorList>
            <person name="Goris T."/>
            <person name="Zimmermann J."/>
            <person name="Schenz B."/>
            <person name="Lemos M."/>
            <person name="Hackermueller J."/>
            <person name="Diekert G."/>
        </authorList>
    </citation>
    <scope>NUCLEOTIDE SEQUENCE [LARGE SCALE GENOMIC DNA]</scope>
    <source>
        <strain>DSM 13726</strain>
        <strain evidence="2">PCE-M2</strain>
    </source>
</reference>
<dbReference type="EMBL" id="CP017111">
    <property type="protein sequence ID" value="AOO64145.1"/>
    <property type="molecule type" value="Genomic_DNA"/>
</dbReference>
<dbReference type="RefSeq" id="WP_238585272.1">
    <property type="nucleotide sequence ID" value="NZ_CP017111.1"/>
</dbReference>
<dbReference type="PATRIC" id="fig|1193502.14.peg.355"/>